<dbReference type="Gramene" id="PUZ64675">
    <property type="protein sequence ID" value="PUZ64675"/>
    <property type="gene ID" value="GQ55_3G161500"/>
</dbReference>
<dbReference type="InterPro" id="IPR012340">
    <property type="entry name" value="NA-bd_OB-fold"/>
</dbReference>
<keyword evidence="2" id="KW-0479">Metal-binding</keyword>
<dbReference type="PANTHER" id="PTHR47165:SF4">
    <property type="entry name" value="OS03G0429900 PROTEIN"/>
    <property type="match status" value="1"/>
</dbReference>
<evidence type="ECO:0000259" key="8">
    <source>
        <dbReference type="Pfam" id="PF08646"/>
    </source>
</evidence>
<dbReference type="STRING" id="1504633.A0A2T7EA13"/>
<feature type="domain" description="Replication factor A C-terminal" evidence="8">
    <location>
        <begin position="351"/>
        <end position="442"/>
    </location>
</feature>
<dbReference type="SUPFAM" id="SSF50249">
    <property type="entry name" value="Nucleic acid-binding proteins"/>
    <property type="match status" value="3"/>
</dbReference>
<dbReference type="Proteomes" id="UP000244336">
    <property type="component" value="Chromosome 3"/>
</dbReference>
<comment type="similarity">
    <text evidence="1">Belongs to the replication factor A protein 1 family.</text>
</comment>
<protein>
    <recommendedName>
        <fullName evidence="11">Replication factor A C-terminal domain-containing protein</fullName>
    </recommendedName>
</protein>
<reference evidence="9 10" key="1">
    <citation type="submission" date="2018-04" db="EMBL/GenBank/DDBJ databases">
        <title>WGS assembly of Panicum hallii var. hallii HAL2.</title>
        <authorList>
            <person name="Lovell J."/>
            <person name="Jenkins J."/>
            <person name="Lowry D."/>
            <person name="Mamidi S."/>
            <person name="Sreedasyam A."/>
            <person name="Weng X."/>
            <person name="Barry K."/>
            <person name="Bonette J."/>
            <person name="Campitelli B."/>
            <person name="Daum C."/>
            <person name="Gordon S."/>
            <person name="Gould B."/>
            <person name="Lipzen A."/>
            <person name="MacQueen A."/>
            <person name="Palacio-Mejia J."/>
            <person name="Plott C."/>
            <person name="Shakirov E."/>
            <person name="Shu S."/>
            <person name="Yoshinaga Y."/>
            <person name="Zane M."/>
            <person name="Rokhsar D."/>
            <person name="Grimwood J."/>
            <person name="Schmutz J."/>
            <person name="Juenger T."/>
        </authorList>
    </citation>
    <scope>NUCLEOTIDE SEQUENCE [LARGE SCALE GENOMIC DNA]</scope>
    <source>
        <strain evidence="10">cv. HAL2</strain>
    </source>
</reference>
<dbReference type="OrthoDB" id="687381at2759"/>
<evidence type="ECO:0000256" key="4">
    <source>
        <dbReference type="ARBA" id="ARBA00022833"/>
    </source>
</evidence>
<dbReference type="InterPro" id="IPR003871">
    <property type="entry name" value="RFA1B/D_OB_1st"/>
</dbReference>
<evidence type="ECO:0000313" key="10">
    <source>
        <dbReference type="Proteomes" id="UP000244336"/>
    </source>
</evidence>
<accession>A0A2T7EA13</accession>
<name>A0A2T7EA13_9POAL</name>
<evidence type="ECO:0000259" key="7">
    <source>
        <dbReference type="Pfam" id="PF02721"/>
    </source>
</evidence>
<dbReference type="InterPro" id="IPR047192">
    <property type="entry name" value="Euk_RPA1_DBD_C"/>
</dbReference>
<evidence type="ECO:0000256" key="2">
    <source>
        <dbReference type="ARBA" id="ARBA00022723"/>
    </source>
</evidence>
<feature type="region of interest" description="Disordered" evidence="6">
    <location>
        <begin position="552"/>
        <end position="589"/>
    </location>
</feature>
<evidence type="ECO:0000313" key="9">
    <source>
        <dbReference type="EMBL" id="PUZ64675.1"/>
    </source>
</evidence>
<dbReference type="EMBL" id="CM009751">
    <property type="protein sequence ID" value="PUZ64675.1"/>
    <property type="molecule type" value="Genomic_DNA"/>
</dbReference>
<feature type="compositionally biased region" description="Basic and acidic residues" evidence="6">
    <location>
        <begin position="554"/>
        <end position="564"/>
    </location>
</feature>
<dbReference type="Pfam" id="PF02721">
    <property type="entry name" value="DUF223"/>
    <property type="match status" value="1"/>
</dbReference>
<keyword evidence="3" id="KW-0863">Zinc-finger</keyword>
<feature type="domain" description="Replication protein A 70 kDa DNA-binding subunit B/D first OB fold" evidence="7">
    <location>
        <begin position="64"/>
        <end position="167"/>
    </location>
</feature>
<dbReference type="CDD" id="cd04481">
    <property type="entry name" value="RPA1_DBD_B_like"/>
    <property type="match status" value="1"/>
</dbReference>
<keyword evidence="4" id="KW-0862">Zinc</keyword>
<dbReference type="GO" id="GO:0008270">
    <property type="term" value="F:zinc ion binding"/>
    <property type="evidence" value="ECO:0007669"/>
    <property type="project" value="UniProtKB-KW"/>
</dbReference>
<dbReference type="PANTHER" id="PTHR47165">
    <property type="entry name" value="OS03G0429900 PROTEIN"/>
    <property type="match status" value="1"/>
</dbReference>
<evidence type="ECO:0000256" key="6">
    <source>
        <dbReference type="SAM" id="MobiDB-lite"/>
    </source>
</evidence>
<sequence>MLVLSASPVKTCATHPLPSSSSATHRLPSFRRTSTPASVDIAGEQGSLLKFAAVQFCSIPMEITPVSQLRPGRLNYSLHVRISRMWEFRGTNEQNDIKHLDLVLIDQKGSSIYAEIPPEAIADLKPHLQERKIVYMSKITIEPAKLAYRVVDNPYMVKLNKRTVVVEDKDEVPGFPKYTFSLIPLDKLEQYRNKTDRFIDVIAKIRTVTNATKVTTASGDQQMRRVILLEDLKGNTIELSLSGKRALEFDGDQVIHVGQHHHVIAIFVGTLVKLYKGHYPFLSGTSACRWYINKNDIAEIKVFQKSLPSDPVPVQKTYLQIDADAAQKFEDRTLQELKHVDPFLDMGQRYQCTATIIGITENQTWCYRACKICNSRMIQKENNYECAKEGCPSTQFEWKYKIPFIASDHTYKLEFMFFEKKGMELIGKSASTLIKQYKPKEIPPEISAWIGYKFAFIVRVLSKKSVNAADPSFEVLMIKERFGKEPIISFTSSNEDVLPESSSSFITEFKDLPLLIPITSKDTKERVQDAGETQDMEIEPFGIWEEAQISNKRSFGELDNHNQEINDNNEDPSEDNKTKRMRSQGKSKN</sequence>
<dbReference type="CDD" id="cd04480">
    <property type="entry name" value="RPA1_DBD_A_like"/>
    <property type="match status" value="1"/>
</dbReference>
<dbReference type="Gene3D" id="2.40.50.140">
    <property type="entry name" value="Nucleic acid-binding proteins"/>
    <property type="match status" value="3"/>
</dbReference>
<dbReference type="Pfam" id="PF08646">
    <property type="entry name" value="Rep_fac-A_C"/>
    <property type="match status" value="1"/>
</dbReference>
<evidence type="ECO:0000256" key="5">
    <source>
        <dbReference type="ARBA" id="ARBA00023125"/>
    </source>
</evidence>
<evidence type="ECO:0000256" key="3">
    <source>
        <dbReference type="ARBA" id="ARBA00022771"/>
    </source>
</evidence>
<evidence type="ECO:0008006" key="11">
    <source>
        <dbReference type="Google" id="ProtNLM"/>
    </source>
</evidence>
<feature type="compositionally biased region" description="Basic residues" evidence="6">
    <location>
        <begin position="579"/>
        <end position="589"/>
    </location>
</feature>
<keyword evidence="5" id="KW-0238">DNA-binding</keyword>
<proteinExistence type="inferred from homology"/>
<keyword evidence="10" id="KW-1185">Reference proteome</keyword>
<evidence type="ECO:0000256" key="1">
    <source>
        <dbReference type="ARBA" id="ARBA00005690"/>
    </source>
</evidence>
<gene>
    <name evidence="9" type="ORF">GQ55_3G161500</name>
</gene>
<dbReference type="InterPro" id="IPR013955">
    <property type="entry name" value="Rep_factor-A_C"/>
</dbReference>
<dbReference type="CDD" id="cd04476">
    <property type="entry name" value="RPA1_DBD_C"/>
    <property type="match status" value="1"/>
</dbReference>
<organism evidence="9 10">
    <name type="scientific">Panicum hallii var. hallii</name>
    <dbReference type="NCBI Taxonomy" id="1504633"/>
    <lineage>
        <taxon>Eukaryota</taxon>
        <taxon>Viridiplantae</taxon>
        <taxon>Streptophyta</taxon>
        <taxon>Embryophyta</taxon>
        <taxon>Tracheophyta</taxon>
        <taxon>Spermatophyta</taxon>
        <taxon>Magnoliopsida</taxon>
        <taxon>Liliopsida</taxon>
        <taxon>Poales</taxon>
        <taxon>Poaceae</taxon>
        <taxon>PACMAD clade</taxon>
        <taxon>Panicoideae</taxon>
        <taxon>Panicodae</taxon>
        <taxon>Paniceae</taxon>
        <taxon>Panicinae</taxon>
        <taxon>Panicum</taxon>
        <taxon>Panicum sect. Panicum</taxon>
    </lineage>
</organism>
<dbReference type="AlphaFoldDB" id="A0A2T7EA13"/>
<dbReference type="GO" id="GO:0003677">
    <property type="term" value="F:DNA binding"/>
    <property type="evidence" value="ECO:0007669"/>
    <property type="project" value="UniProtKB-KW"/>
</dbReference>